<sequence>MKFVGVFKRIFNWFKPKQKVHQNRPHFMSKNAWSYCKQGKLTPAMALYLKLGA</sequence>
<proteinExistence type="predicted"/>
<reference evidence="1 3" key="1">
    <citation type="submission" date="2018-06" db="EMBL/GenBank/DDBJ databases">
        <authorList>
            <consortium name="Pathogen Informatics"/>
            <person name="Doyle S."/>
        </authorList>
    </citation>
    <scope>NUCLEOTIDE SEQUENCE [LARGE SCALE GENOMIC DNA]</scope>
    <source>
        <strain evidence="1 3">NCTC10801</strain>
    </source>
</reference>
<evidence type="ECO:0000313" key="3">
    <source>
        <dbReference type="Proteomes" id="UP000254649"/>
    </source>
</evidence>
<organism evidence="1 3">
    <name type="scientific">[Actinobacillus] rossii</name>
    <dbReference type="NCBI Taxonomy" id="123820"/>
    <lineage>
        <taxon>Bacteria</taxon>
        <taxon>Pseudomonadati</taxon>
        <taxon>Pseudomonadota</taxon>
        <taxon>Gammaproteobacteria</taxon>
        <taxon>Pasteurellales</taxon>
        <taxon>Pasteurellaceae</taxon>
    </lineage>
</organism>
<name>A0A380TSQ0_9PAST</name>
<keyword evidence="3" id="KW-1185">Reference proteome</keyword>
<gene>
    <name evidence="1" type="ORF">NCTC10801_01461</name>
    <name evidence="2" type="ORF">NCTC10801_02144</name>
</gene>
<dbReference type="EMBL" id="UFRQ01000003">
    <property type="protein sequence ID" value="SUT91441.1"/>
    <property type="molecule type" value="Genomic_DNA"/>
</dbReference>
<protein>
    <submittedName>
        <fullName evidence="1">Uncharacterized protein</fullName>
    </submittedName>
</protein>
<evidence type="ECO:0000313" key="2">
    <source>
        <dbReference type="EMBL" id="SUT94208.1"/>
    </source>
</evidence>
<accession>A0A380TSQ0</accession>
<evidence type="ECO:0000313" key="1">
    <source>
        <dbReference type="EMBL" id="SUT91441.1"/>
    </source>
</evidence>
<dbReference type="EMBL" id="UFRQ01000003">
    <property type="protein sequence ID" value="SUT94208.1"/>
    <property type="molecule type" value="Genomic_DNA"/>
</dbReference>
<dbReference type="Proteomes" id="UP000254649">
    <property type="component" value="Unassembled WGS sequence"/>
</dbReference>
<dbReference type="AlphaFoldDB" id="A0A380TSQ0"/>